<reference evidence="1" key="1">
    <citation type="submission" date="2018-05" db="EMBL/GenBank/DDBJ databases">
        <title>Draft genome of Mucuna pruriens seed.</title>
        <authorList>
            <person name="Nnadi N.E."/>
            <person name="Vos R."/>
            <person name="Hasami M.H."/>
            <person name="Devisetty U.K."/>
            <person name="Aguiy J.C."/>
        </authorList>
    </citation>
    <scope>NUCLEOTIDE SEQUENCE [LARGE SCALE GENOMIC DNA]</scope>
    <source>
        <strain evidence="1">JCA_2017</strain>
    </source>
</reference>
<accession>A0A371I2Y6</accession>
<comment type="caution">
    <text evidence="1">The sequence shown here is derived from an EMBL/GenBank/DDBJ whole genome shotgun (WGS) entry which is preliminary data.</text>
</comment>
<evidence type="ECO:0000313" key="1">
    <source>
        <dbReference type="EMBL" id="RDY09402.1"/>
    </source>
</evidence>
<sequence length="79" mass="9022">MTVGKSIVDHVDDFNKHFVDIMMFGRGSLTMEEVQTTLASKELTKKVYLEDTNAESLTVRGHPKKEFLEGVLSMKQRTF</sequence>
<dbReference type="Proteomes" id="UP000257109">
    <property type="component" value="Unassembled WGS sequence"/>
</dbReference>
<dbReference type="OrthoDB" id="8042871at2759"/>
<proteinExistence type="predicted"/>
<gene>
    <name evidence="1" type="ORF">CR513_06218</name>
</gene>
<evidence type="ECO:0000313" key="2">
    <source>
        <dbReference type="Proteomes" id="UP000257109"/>
    </source>
</evidence>
<dbReference type="EMBL" id="QJKJ01001058">
    <property type="protein sequence ID" value="RDY09402.1"/>
    <property type="molecule type" value="Genomic_DNA"/>
</dbReference>
<organism evidence="1 2">
    <name type="scientific">Mucuna pruriens</name>
    <name type="common">Velvet bean</name>
    <name type="synonym">Dolichos pruriens</name>
    <dbReference type="NCBI Taxonomy" id="157652"/>
    <lineage>
        <taxon>Eukaryota</taxon>
        <taxon>Viridiplantae</taxon>
        <taxon>Streptophyta</taxon>
        <taxon>Embryophyta</taxon>
        <taxon>Tracheophyta</taxon>
        <taxon>Spermatophyta</taxon>
        <taxon>Magnoliopsida</taxon>
        <taxon>eudicotyledons</taxon>
        <taxon>Gunneridae</taxon>
        <taxon>Pentapetalae</taxon>
        <taxon>rosids</taxon>
        <taxon>fabids</taxon>
        <taxon>Fabales</taxon>
        <taxon>Fabaceae</taxon>
        <taxon>Papilionoideae</taxon>
        <taxon>50 kb inversion clade</taxon>
        <taxon>NPAAA clade</taxon>
        <taxon>indigoferoid/millettioid clade</taxon>
        <taxon>Phaseoleae</taxon>
        <taxon>Mucuna</taxon>
    </lineage>
</organism>
<protein>
    <submittedName>
        <fullName evidence="1">Uncharacterized protein</fullName>
    </submittedName>
</protein>
<keyword evidence="2" id="KW-1185">Reference proteome</keyword>
<feature type="non-terminal residue" evidence="1">
    <location>
        <position position="1"/>
    </location>
</feature>
<dbReference type="AlphaFoldDB" id="A0A371I2Y6"/>
<name>A0A371I2Y6_MUCPR</name>